<dbReference type="Gene3D" id="1.10.10.60">
    <property type="entry name" value="Homeodomain-like"/>
    <property type="match status" value="1"/>
</dbReference>
<evidence type="ECO:0000256" key="2">
    <source>
        <dbReference type="ARBA" id="ARBA00022840"/>
    </source>
</evidence>
<dbReference type="InterPro" id="IPR012704">
    <property type="entry name" value="Sig_transdc_resp-reg_PrpR"/>
</dbReference>
<dbReference type="InterPro" id="IPR000014">
    <property type="entry name" value="PAS"/>
</dbReference>
<organism evidence="9 10">
    <name type="scientific">Paraburkholderia sejongensis</name>
    <dbReference type="NCBI Taxonomy" id="2886946"/>
    <lineage>
        <taxon>Bacteria</taxon>
        <taxon>Pseudomonadati</taxon>
        <taxon>Pseudomonadota</taxon>
        <taxon>Betaproteobacteria</taxon>
        <taxon>Burkholderiales</taxon>
        <taxon>Burkholderiaceae</taxon>
        <taxon>Paraburkholderia</taxon>
    </lineage>
</organism>
<dbReference type="PANTHER" id="PTHR32071">
    <property type="entry name" value="TRANSCRIPTIONAL REGULATORY PROTEIN"/>
    <property type="match status" value="1"/>
</dbReference>
<dbReference type="InterPro" id="IPR025944">
    <property type="entry name" value="Sigma_54_int_dom_CS"/>
</dbReference>
<dbReference type="Gene3D" id="3.30.450.20">
    <property type="entry name" value="PAS domain"/>
    <property type="match status" value="1"/>
</dbReference>
<dbReference type="SMART" id="SM00382">
    <property type="entry name" value="AAA"/>
    <property type="match status" value="1"/>
</dbReference>
<evidence type="ECO:0000256" key="1">
    <source>
        <dbReference type="ARBA" id="ARBA00022741"/>
    </source>
</evidence>
<dbReference type="PROSITE" id="PS50045">
    <property type="entry name" value="SIGMA54_INTERACT_4"/>
    <property type="match status" value="1"/>
</dbReference>
<dbReference type="Gene3D" id="3.40.50.300">
    <property type="entry name" value="P-loop containing nucleotide triphosphate hydrolases"/>
    <property type="match status" value="1"/>
</dbReference>
<dbReference type="Gene3D" id="1.10.8.60">
    <property type="match status" value="1"/>
</dbReference>
<keyword evidence="5" id="KW-0804">Transcription</keyword>
<feature type="domain" description="Sigma-54 factor interaction" evidence="7">
    <location>
        <begin position="399"/>
        <end position="632"/>
    </location>
</feature>
<dbReference type="Proteomes" id="UP001431019">
    <property type="component" value="Unassembled WGS sequence"/>
</dbReference>
<gene>
    <name evidence="9" type="primary">prpR</name>
    <name evidence="9" type="ORF">LJ656_22035</name>
</gene>
<dbReference type="PANTHER" id="PTHR32071:SF81">
    <property type="entry name" value="PROPIONATE CATABOLISM OPERON REGULATORY PROTEIN"/>
    <property type="match status" value="1"/>
</dbReference>
<feature type="region of interest" description="Disordered" evidence="6">
    <location>
        <begin position="679"/>
        <end position="700"/>
    </location>
</feature>
<reference evidence="9 10" key="1">
    <citation type="submission" date="2021-11" db="EMBL/GenBank/DDBJ databases">
        <authorList>
            <person name="Oh E.-T."/>
            <person name="Kim S.-B."/>
        </authorList>
    </citation>
    <scope>NUCLEOTIDE SEQUENCE [LARGE SCALE GENOMIC DNA]</scope>
    <source>
        <strain evidence="9 10">MMS20-SJTR3</strain>
    </source>
</reference>
<proteinExistence type="predicted"/>
<dbReference type="PROSITE" id="PS00688">
    <property type="entry name" value="SIGMA54_INTERACT_3"/>
    <property type="match status" value="1"/>
</dbReference>
<dbReference type="Pfam" id="PF25601">
    <property type="entry name" value="AAA_lid_14"/>
    <property type="match status" value="1"/>
</dbReference>
<dbReference type="SUPFAM" id="SSF46689">
    <property type="entry name" value="Homeodomain-like"/>
    <property type="match status" value="1"/>
</dbReference>
<dbReference type="SUPFAM" id="SSF159800">
    <property type="entry name" value="PrpR receptor domain-like"/>
    <property type="match status" value="1"/>
</dbReference>
<dbReference type="InterPro" id="IPR058031">
    <property type="entry name" value="AAA_lid_NorR"/>
</dbReference>
<dbReference type="SUPFAM" id="SSF52540">
    <property type="entry name" value="P-loop containing nucleoside triphosphate hydrolases"/>
    <property type="match status" value="1"/>
</dbReference>
<dbReference type="InterPro" id="IPR003593">
    <property type="entry name" value="AAA+_ATPase"/>
</dbReference>
<dbReference type="InterPro" id="IPR035965">
    <property type="entry name" value="PAS-like_dom_sf"/>
</dbReference>
<dbReference type="NCBIfam" id="TIGR02329">
    <property type="entry name" value="propionate_PrpR"/>
    <property type="match status" value="1"/>
</dbReference>
<dbReference type="Gene3D" id="3.40.50.2300">
    <property type="match status" value="1"/>
</dbReference>
<dbReference type="SUPFAM" id="SSF55785">
    <property type="entry name" value="PYP-like sensor domain (PAS domain)"/>
    <property type="match status" value="1"/>
</dbReference>
<evidence type="ECO:0000256" key="4">
    <source>
        <dbReference type="ARBA" id="ARBA00023125"/>
    </source>
</evidence>
<dbReference type="PROSITE" id="PS00676">
    <property type="entry name" value="SIGMA54_INTERACT_2"/>
    <property type="match status" value="1"/>
</dbReference>
<dbReference type="InterPro" id="IPR025943">
    <property type="entry name" value="Sigma_54_int_dom_ATP-bd_2"/>
</dbReference>
<dbReference type="Pfam" id="PF00158">
    <property type="entry name" value="Sigma54_activat"/>
    <property type="match status" value="1"/>
</dbReference>
<sequence length="735" mass="77480">MSTLTPFVAPPNAGLPGVALVSISRLQSLCETVAPRYAGQARFFSVREGYAAAVAALQAYVDAGSVDVVLAAGSNGAYLRDHLSVPVVMVKVNGFDVLNAITRASTGWPGARIGLVLHETIAHELDELGPWLNVGLVQRAYRSPDDVRLAVEQLAAGGCGVIIGPGMACDLAQQAGIDSVFLYSLGAVEEAFERSVELARVSRQQEARRRRLNTIVAHLRDGVAAFDHAGQLEAVNPAMLDLLGVVPDATRGDGLVSDEARAAGLASNMANDGLAPGATGGRGFAPDAARGEGLVSDLARGANHAHARVARAFAPLLREALAATAPGDGVIERIERIERIEQIGGRALSVNCVPIVEQGVRAGFVVTAQDALVAQRIERSLRTSQRPRHLVARHRLDDLIGASPALARVRRLAQAGAAHDATVLLTGESGTGKELVAQGIHNASRRRGNPFVAFNCAALPEGLIESELFGHEEGAFTGARRGGKPGLFEIAHTGTIFLDEIGEMPAALQSRLLRVLQEREVMKLGAGRATPIDVRVIAATHRDLLALVEQGAFRADLYFRLNLLQIKLPPLRERRADIAPLARHLLARSALQYGLPAASFERVLAFLEPLFAQYAWPGNVRELENLLGRAAIYVGDGGHDLAIESSDDVAGNSPATALPDWLAVFPEFGRLGPAAAALAGPAGTPPEVAAGSSPQRSTPTRADALQALERSGGNRAAASRALGIGRTTLWRLLKG</sequence>
<protein>
    <submittedName>
        <fullName evidence="9">Propionate catabolism operon regulatory protein PrpR</fullName>
    </submittedName>
</protein>
<evidence type="ECO:0000256" key="3">
    <source>
        <dbReference type="ARBA" id="ARBA00023015"/>
    </source>
</evidence>
<evidence type="ECO:0000256" key="6">
    <source>
        <dbReference type="SAM" id="MobiDB-lite"/>
    </source>
</evidence>
<evidence type="ECO:0000313" key="9">
    <source>
        <dbReference type="EMBL" id="MCC8395271.1"/>
    </source>
</evidence>
<feature type="domain" description="PAS" evidence="8">
    <location>
        <begin position="208"/>
        <end position="258"/>
    </location>
</feature>
<keyword evidence="4" id="KW-0238">DNA-binding</keyword>
<dbReference type="InterPro" id="IPR010524">
    <property type="entry name" value="Sig_transdc_resp-reg_PrpR_N"/>
</dbReference>
<dbReference type="PROSITE" id="PS00675">
    <property type="entry name" value="SIGMA54_INTERACT_1"/>
    <property type="match status" value="1"/>
</dbReference>
<evidence type="ECO:0000259" key="8">
    <source>
        <dbReference type="PROSITE" id="PS50112"/>
    </source>
</evidence>
<dbReference type="InterPro" id="IPR027417">
    <property type="entry name" value="P-loop_NTPase"/>
</dbReference>
<dbReference type="EMBL" id="JAJITD010000011">
    <property type="protein sequence ID" value="MCC8395271.1"/>
    <property type="molecule type" value="Genomic_DNA"/>
</dbReference>
<comment type="caution">
    <text evidence="9">The sequence shown here is derived from an EMBL/GenBank/DDBJ whole genome shotgun (WGS) entry which is preliminary data.</text>
</comment>
<dbReference type="InterPro" id="IPR025662">
    <property type="entry name" value="Sigma_54_int_dom_ATP-bd_1"/>
</dbReference>
<dbReference type="RefSeq" id="WP_230511509.1">
    <property type="nucleotide sequence ID" value="NZ_JAJITD010000011.1"/>
</dbReference>
<dbReference type="InterPro" id="IPR002078">
    <property type="entry name" value="Sigma_54_int"/>
</dbReference>
<keyword evidence="10" id="KW-1185">Reference proteome</keyword>
<evidence type="ECO:0000256" key="5">
    <source>
        <dbReference type="ARBA" id="ARBA00023163"/>
    </source>
</evidence>
<name>A0ABS8JZE1_9BURK</name>
<dbReference type="InterPro" id="IPR009057">
    <property type="entry name" value="Homeodomain-like_sf"/>
</dbReference>
<keyword evidence="3" id="KW-0805">Transcription regulation</keyword>
<dbReference type="Pfam" id="PF06506">
    <property type="entry name" value="PrpR_N"/>
    <property type="match status" value="1"/>
</dbReference>
<dbReference type="PROSITE" id="PS50112">
    <property type="entry name" value="PAS"/>
    <property type="match status" value="1"/>
</dbReference>
<dbReference type="Pfam" id="PF02954">
    <property type="entry name" value="HTH_8"/>
    <property type="match status" value="1"/>
</dbReference>
<keyword evidence="1" id="KW-0547">Nucleotide-binding</keyword>
<dbReference type="CDD" id="cd00009">
    <property type="entry name" value="AAA"/>
    <property type="match status" value="1"/>
</dbReference>
<accession>A0ABS8JZE1</accession>
<keyword evidence="2" id="KW-0067">ATP-binding</keyword>
<evidence type="ECO:0000313" key="10">
    <source>
        <dbReference type="Proteomes" id="UP001431019"/>
    </source>
</evidence>
<evidence type="ECO:0000259" key="7">
    <source>
        <dbReference type="PROSITE" id="PS50045"/>
    </source>
</evidence>
<dbReference type="InterPro" id="IPR002197">
    <property type="entry name" value="HTH_Fis"/>
</dbReference>